<evidence type="ECO:0000313" key="3">
    <source>
        <dbReference type="Proteomes" id="UP000325141"/>
    </source>
</evidence>
<dbReference type="Pfam" id="PF15599">
    <property type="entry name" value="Imm63"/>
    <property type="match status" value="1"/>
</dbReference>
<accession>A0A5M6CAL4</accession>
<keyword evidence="3" id="KW-1185">Reference proteome</keyword>
<gene>
    <name evidence="2" type="ORF">F0460_16010</name>
</gene>
<dbReference type="InterPro" id="IPR028952">
    <property type="entry name" value="Imm63"/>
</dbReference>
<protein>
    <recommendedName>
        <fullName evidence="1">Immunity protein 63 domain-containing protein</fullName>
    </recommendedName>
</protein>
<reference evidence="2 3" key="1">
    <citation type="submission" date="2019-09" db="EMBL/GenBank/DDBJ databases">
        <title>Genome sequence and assembly of Flavobacterium sp.</title>
        <authorList>
            <person name="Chhetri G."/>
        </authorList>
    </citation>
    <scope>NUCLEOTIDE SEQUENCE [LARGE SCALE GENOMIC DNA]</scope>
    <source>
        <strain evidence="2 3">SNL9</strain>
    </source>
</reference>
<organism evidence="2 3">
    <name type="scientific">Paenimyroides baculatum</name>
    <dbReference type="NCBI Taxonomy" id="2608000"/>
    <lineage>
        <taxon>Bacteria</taxon>
        <taxon>Pseudomonadati</taxon>
        <taxon>Bacteroidota</taxon>
        <taxon>Flavobacteriia</taxon>
        <taxon>Flavobacteriales</taxon>
        <taxon>Flavobacteriaceae</taxon>
        <taxon>Paenimyroides</taxon>
    </lineage>
</organism>
<dbReference type="Proteomes" id="UP000325141">
    <property type="component" value="Unassembled WGS sequence"/>
</dbReference>
<comment type="caution">
    <text evidence="2">The sequence shown here is derived from an EMBL/GenBank/DDBJ whole genome shotgun (WGS) entry which is preliminary data.</text>
</comment>
<evidence type="ECO:0000313" key="2">
    <source>
        <dbReference type="EMBL" id="KAA5531600.1"/>
    </source>
</evidence>
<evidence type="ECO:0000259" key="1">
    <source>
        <dbReference type="Pfam" id="PF15599"/>
    </source>
</evidence>
<name>A0A5M6CAL4_9FLAO</name>
<dbReference type="EMBL" id="VWSG01000025">
    <property type="protein sequence ID" value="KAA5531600.1"/>
    <property type="molecule type" value="Genomic_DNA"/>
</dbReference>
<feature type="domain" description="Immunity protein 63" evidence="1">
    <location>
        <begin position="2"/>
        <end position="72"/>
    </location>
</feature>
<dbReference type="AlphaFoldDB" id="A0A5M6CAL4"/>
<proteinExistence type="predicted"/>
<sequence>MHLKVRERGQIFEDKIAKDVDELLYWIFSGITFSMACDFELKNRIETQDCRRMIFEKQNELLKKLNDDWQEREIECQTNILKNYPIDDFAGLRASYCSKLRKKGYSEKDIEKIAYKKYPFK</sequence>